<feature type="transmembrane region" description="Helical" evidence="7">
    <location>
        <begin position="136"/>
        <end position="157"/>
    </location>
</feature>
<feature type="transmembrane region" description="Helical" evidence="7">
    <location>
        <begin position="192"/>
        <end position="210"/>
    </location>
</feature>
<reference evidence="9 10" key="1">
    <citation type="submission" date="2009-02" db="EMBL/GenBank/DDBJ databases">
        <title>Sequencing of the draft genome and assembly of Lutiella nitroferrum 2002.</title>
        <authorList>
            <consortium name="US DOE Joint Genome Institute (JGI-PGF)"/>
            <person name="Lucas S."/>
            <person name="Copeland A."/>
            <person name="Lapidus A."/>
            <person name="Glavina del Rio T."/>
            <person name="Tice H."/>
            <person name="Bruce D."/>
            <person name="Goodwin L."/>
            <person name="Pitluck S."/>
            <person name="Larimer F."/>
            <person name="Land M.L."/>
            <person name="Hauser L."/>
            <person name="Coates J.D."/>
        </authorList>
    </citation>
    <scope>NUCLEOTIDE SEQUENCE [LARGE SCALE GENOMIC DNA]</scope>
    <source>
        <strain evidence="9 10">2002</strain>
    </source>
</reference>
<dbReference type="AlphaFoldDB" id="B9YYM2"/>
<dbReference type="Proteomes" id="UP000003165">
    <property type="component" value="Unassembled WGS sequence"/>
</dbReference>
<name>B9YYM2_9NEIS</name>
<keyword evidence="7" id="KW-0249">Electron transport</keyword>
<dbReference type="PANTHER" id="PTHR36964">
    <property type="entry name" value="PROTEIN-METHIONINE-SULFOXIDE REDUCTASE HEME-BINDING SUBUNIT MSRQ"/>
    <property type="match status" value="1"/>
</dbReference>
<feature type="transmembrane region" description="Helical" evidence="7">
    <location>
        <begin position="169"/>
        <end position="186"/>
    </location>
</feature>
<keyword evidence="7" id="KW-0479">Metal-binding</keyword>
<comment type="subunit">
    <text evidence="7">Heterodimer of a catalytic subunit (MsrP) and a heme-binding subunit (MsrQ).</text>
</comment>
<accession>B9YYM2</accession>
<keyword evidence="10" id="KW-1185">Reference proteome</keyword>
<keyword evidence="7" id="KW-0288">FMN</keyword>
<dbReference type="PANTHER" id="PTHR36964:SF1">
    <property type="entry name" value="PROTEIN-METHIONINE-SULFOXIDE REDUCTASE HEME-BINDING SUBUNIT MSRQ"/>
    <property type="match status" value="1"/>
</dbReference>
<dbReference type="GO" id="GO:0020037">
    <property type="term" value="F:heme binding"/>
    <property type="evidence" value="ECO:0007669"/>
    <property type="project" value="UniProtKB-UniRule"/>
</dbReference>
<keyword evidence="2 7" id="KW-0813">Transport</keyword>
<dbReference type="GO" id="GO:0046872">
    <property type="term" value="F:metal ion binding"/>
    <property type="evidence" value="ECO:0007669"/>
    <property type="project" value="UniProtKB-KW"/>
</dbReference>
<dbReference type="InterPro" id="IPR022837">
    <property type="entry name" value="MsrQ-like"/>
</dbReference>
<feature type="transmembrane region" description="Helical" evidence="7">
    <location>
        <begin position="98"/>
        <end position="116"/>
    </location>
</feature>
<keyword evidence="7" id="KW-0285">Flavoprotein</keyword>
<comment type="cofactor">
    <cofactor evidence="7">
        <name>FMN</name>
        <dbReference type="ChEBI" id="CHEBI:58210"/>
    </cofactor>
    <text evidence="7">Binds 1 FMN per subunit.</text>
</comment>
<evidence type="ECO:0000256" key="2">
    <source>
        <dbReference type="ARBA" id="ARBA00022448"/>
    </source>
</evidence>
<evidence type="ECO:0000256" key="6">
    <source>
        <dbReference type="ARBA" id="ARBA00023136"/>
    </source>
</evidence>
<dbReference type="GO" id="GO:0030091">
    <property type="term" value="P:protein repair"/>
    <property type="evidence" value="ECO:0007669"/>
    <property type="project" value="UniProtKB-UniRule"/>
</dbReference>
<evidence type="ECO:0000256" key="4">
    <source>
        <dbReference type="ARBA" id="ARBA00022989"/>
    </source>
</evidence>
<comment type="cofactor">
    <cofactor evidence="7">
        <name>heme b</name>
        <dbReference type="ChEBI" id="CHEBI:60344"/>
    </cofactor>
    <text evidence="7">Binds 1 heme b (iron(II)-protoporphyrin IX) group per subunit.</text>
</comment>
<feature type="domain" description="Ferric oxidoreductase" evidence="8">
    <location>
        <begin position="65"/>
        <end position="179"/>
    </location>
</feature>
<keyword evidence="4 7" id="KW-1133">Transmembrane helix</keyword>
<comment type="caution">
    <text evidence="9">The sequence shown here is derived from an EMBL/GenBank/DDBJ whole genome shotgun (WGS) entry which is preliminary data.</text>
</comment>
<gene>
    <name evidence="7" type="primary">msrQ</name>
    <name evidence="9" type="ORF">FuraDRAFT_0207</name>
</gene>
<keyword evidence="6 7" id="KW-0472">Membrane</keyword>
<dbReference type="GO" id="GO:0009055">
    <property type="term" value="F:electron transfer activity"/>
    <property type="evidence" value="ECO:0007669"/>
    <property type="project" value="UniProtKB-UniRule"/>
</dbReference>
<organism evidence="9 10">
    <name type="scientific">Pseudogulbenkiania ferrooxidans 2002</name>
    <dbReference type="NCBI Taxonomy" id="279714"/>
    <lineage>
        <taxon>Bacteria</taxon>
        <taxon>Pseudomonadati</taxon>
        <taxon>Pseudomonadota</taxon>
        <taxon>Betaproteobacteria</taxon>
        <taxon>Neisseriales</taxon>
        <taxon>Chromobacteriaceae</taxon>
        <taxon>Pseudogulbenkiania</taxon>
    </lineage>
</organism>
<evidence type="ECO:0000256" key="5">
    <source>
        <dbReference type="ARBA" id="ARBA00023004"/>
    </source>
</evidence>
<dbReference type="eggNOG" id="COG2717">
    <property type="taxonomic scope" value="Bacteria"/>
</dbReference>
<sequence>MISDKTLPSPARARASANPARPASRPLALAKALVFVACLLPLMRTAWIVLNGEAVNPIEFITRSTGTWTLVWLLATLAVTPLRRLADWNVLQRFRRMLGLFAFFYATLHFTTYVWLDQFFDWHAIVKDIAKRPFITVGFAALLLMTPLAVTSTDGWLRRLKRNWGRLHRLVYAVAVLGVTHYWWLVKKDIRQPLIYAAVLTLLLGLRLYWRARAARITAQGKPQA</sequence>
<proteinExistence type="inferred from homology"/>
<dbReference type="GO" id="GO:0016679">
    <property type="term" value="F:oxidoreductase activity, acting on diphenols and related substances as donors"/>
    <property type="evidence" value="ECO:0007669"/>
    <property type="project" value="TreeGrafter"/>
</dbReference>
<dbReference type="RefSeq" id="WP_008952227.1">
    <property type="nucleotide sequence ID" value="NZ_ACIS01000001.1"/>
</dbReference>
<evidence type="ECO:0000256" key="1">
    <source>
        <dbReference type="ARBA" id="ARBA00004141"/>
    </source>
</evidence>
<dbReference type="EMBL" id="ACIS01000001">
    <property type="protein sequence ID" value="EEG10225.1"/>
    <property type="molecule type" value="Genomic_DNA"/>
</dbReference>
<evidence type="ECO:0000259" key="8">
    <source>
        <dbReference type="Pfam" id="PF01794"/>
    </source>
</evidence>
<comment type="similarity">
    <text evidence="7">Belongs to the MsrQ family.</text>
</comment>
<dbReference type="GO" id="GO:0005886">
    <property type="term" value="C:plasma membrane"/>
    <property type="evidence" value="ECO:0007669"/>
    <property type="project" value="UniProtKB-SubCell"/>
</dbReference>
<comment type="subcellular location">
    <subcellularLocation>
        <location evidence="7">Cell membrane</location>
        <topology evidence="7">Multi-pass membrane protein</topology>
    </subcellularLocation>
    <subcellularLocation>
        <location evidence="1">Membrane</location>
        <topology evidence="1">Multi-pass membrane protein</topology>
    </subcellularLocation>
</comment>
<evidence type="ECO:0000256" key="7">
    <source>
        <dbReference type="HAMAP-Rule" id="MF_01207"/>
    </source>
</evidence>
<dbReference type="InterPro" id="IPR013130">
    <property type="entry name" value="Fe3_Rdtase_TM_dom"/>
</dbReference>
<evidence type="ECO:0000313" key="10">
    <source>
        <dbReference type="Proteomes" id="UP000003165"/>
    </source>
</evidence>
<evidence type="ECO:0000313" key="9">
    <source>
        <dbReference type="EMBL" id="EEG10225.1"/>
    </source>
</evidence>
<evidence type="ECO:0000256" key="3">
    <source>
        <dbReference type="ARBA" id="ARBA00022692"/>
    </source>
</evidence>
<dbReference type="GO" id="GO:0010181">
    <property type="term" value="F:FMN binding"/>
    <property type="evidence" value="ECO:0007669"/>
    <property type="project" value="UniProtKB-UniRule"/>
</dbReference>
<protein>
    <recommendedName>
        <fullName evidence="7">Protein-methionine-sulfoxide reductase heme-binding subunit MsrQ</fullName>
    </recommendedName>
    <alternativeName>
        <fullName evidence="7">Flavocytochrome MsrQ</fullName>
    </alternativeName>
</protein>
<keyword evidence="7" id="KW-0349">Heme</keyword>
<keyword evidence="5 7" id="KW-0408">Iron</keyword>
<dbReference type="Pfam" id="PF01794">
    <property type="entry name" value="Ferric_reduct"/>
    <property type="match status" value="1"/>
</dbReference>
<dbReference type="HAMAP" id="MF_01207">
    <property type="entry name" value="MsrQ"/>
    <property type="match status" value="1"/>
</dbReference>
<keyword evidence="3 7" id="KW-0812">Transmembrane</keyword>
<feature type="transmembrane region" description="Helical" evidence="7">
    <location>
        <begin position="70"/>
        <end position="86"/>
    </location>
</feature>
<comment type="function">
    <text evidence="7">Part of the MsrPQ system that repairs oxidized periplasmic proteins containing methionine sulfoxide residues (Met-O), using respiratory chain electrons. Thus protects these proteins from oxidative-stress damage caused by reactive species of oxygen and chlorine generated by the host defense mechanisms. MsrPQ is essential for the maintenance of envelope integrity under bleach stress, rescuing a wide series of structurally unrelated periplasmic proteins from methionine oxidation. MsrQ provides electrons for reduction to the reductase catalytic subunit MsrP, using the quinone pool of the respiratory chain.</text>
</comment>
<feature type="transmembrane region" description="Helical" evidence="7">
    <location>
        <begin position="28"/>
        <end position="50"/>
    </location>
</feature>
<keyword evidence="7" id="KW-1003">Cell membrane</keyword>